<evidence type="ECO:0000313" key="1">
    <source>
        <dbReference type="EMBL" id="RYR08258.1"/>
    </source>
</evidence>
<evidence type="ECO:0000313" key="2">
    <source>
        <dbReference type="Proteomes" id="UP000289738"/>
    </source>
</evidence>
<accession>A0A444Z255</accession>
<dbReference type="Proteomes" id="UP000289738">
    <property type="component" value="Chromosome B05"/>
</dbReference>
<dbReference type="EMBL" id="SDMP01000015">
    <property type="protein sequence ID" value="RYR08258.1"/>
    <property type="molecule type" value="Genomic_DNA"/>
</dbReference>
<comment type="caution">
    <text evidence="1">The sequence shown here is derived from an EMBL/GenBank/DDBJ whole genome shotgun (WGS) entry which is preliminary data.</text>
</comment>
<organism evidence="1 2">
    <name type="scientific">Arachis hypogaea</name>
    <name type="common">Peanut</name>
    <dbReference type="NCBI Taxonomy" id="3818"/>
    <lineage>
        <taxon>Eukaryota</taxon>
        <taxon>Viridiplantae</taxon>
        <taxon>Streptophyta</taxon>
        <taxon>Embryophyta</taxon>
        <taxon>Tracheophyta</taxon>
        <taxon>Spermatophyta</taxon>
        <taxon>Magnoliopsida</taxon>
        <taxon>eudicotyledons</taxon>
        <taxon>Gunneridae</taxon>
        <taxon>Pentapetalae</taxon>
        <taxon>rosids</taxon>
        <taxon>fabids</taxon>
        <taxon>Fabales</taxon>
        <taxon>Fabaceae</taxon>
        <taxon>Papilionoideae</taxon>
        <taxon>50 kb inversion clade</taxon>
        <taxon>dalbergioids sensu lato</taxon>
        <taxon>Dalbergieae</taxon>
        <taxon>Pterocarpus clade</taxon>
        <taxon>Arachis</taxon>
    </lineage>
</organism>
<proteinExistence type="predicted"/>
<name>A0A444Z255_ARAHY</name>
<reference evidence="1 2" key="1">
    <citation type="submission" date="2019-01" db="EMBL/GenBank/DDBJ databases">
        <title>Sequencing of cultivated peanut Arachis hypogaea provides insights into genome evolution and oil improvement.</title>
        <authorList>
            <person name="Chen X."/>
        </authorList>
    </citation>
    <scope>NUCLEOTIDE SEQUENCE [LARGE SCALE GENOMIC DNA]</scope>
    <source>
        <strain evidence="2">cv. Fuhuasheng</strain>
        <tissue evidence="1">Leaves</tissue>
    </source>
</reference>
<sequence length="75" mass="8852">MLFGTYLQKMHLTEIETILSQRTVLEAKSGFQRAKREREFDVVDFYAVISCPTKLAIEAQFQHVYTHEKFRKVQA</sequence>
<protein>
    <submittedName>
        <fullName evidence="1">Uncharacterized protein</fullName>
    </submittedName>
</protein>
<gene>
    <name evidence="1" type="ORF">Ahy_B05g075845</name>
</gene>
<dbReference type="AlphaFoldDB" id="A0A444Z255"/>
<keyword evidence="2" id="KW-1185">Reference proteome</keyword>